<evidence type="ECO:0000313" key="3">
    <source>
        <dbReference type="Proteomes" id="UP000197468"/>
    </source>
</evidence>
<dbReference type="Pfam" id="PF06945">
    <property type="entry name" value="DUF1289"/>
    <property type="match status" value="1"/>
</dbReference>
<dbReference type="InterPro" id="IPR022191">
    <property type="entry name" value="DUF3717"/>
</dbReference>
<name>A0A246JK37_9BURK</name>
<organism evidence="2 3">
    <name type="scientific">Roseateles aquatilis</name>
    <dbReference type="NCBI Taxonomy" id="431061"/>
    <lineage>
        <taxon>Bacteria</taxon>
        <taxon>Pseudomonadati</taxon>
        <taxon>Pseudomonadota</taxon>
        <taxon>Betaproteobacteria</taxon>
        <taxon>Burkholderiales</taxon>
        <taxon>Sphaerotilaceae</taxon>
        <taxon>Roseateles</taxon>
    </lineage>
</organism>
<evidence type="ECO:0000313" key="2">
    <source>
        <dbReference type="EMBL" id="OWQ92945.1"/>
    </source>
</evidence>
<proteinExistence type="predicted"/>
<dbReference type="AlphaFoldDB" id="A0A246JK37"/>
<dbReference type="Proteomes" id="UP000197468">
    <property type="component" value="Unassembled WGS sequence"/>
</dbReference>
<dbReference type="InterPro" id="IPR010710">
    <property type="entry name" value="DUF1289"/>
</dbReference>
<evidence type="ECO:0000256" key="1">
    <source>
        <dbReference type="SAM" id="MobiDB-lite"/>
    </source>
</evidence>
<keyword evidence="3" id="KW-1185">Reference proteome</keyword>
<reference evidence="2 3" key="1">
    <citation type="journal article" date="2008" name="Int. J. Syst. Evol. Microbiol.">
        <title>Description of Roseateles aquatilis sp. nov. and Roseateles terrae sp. nov., in the class Betaproteobacteria, and emended description of the genus Roseateles.</title>
        <authorList>
            <person name="Gomila M."/>
            <person name="Bowien B."/>
            <person name="Falsen E."/>
            <person name="Moore E.R."/>
            <person name="Lalucat J."/>
        </authorList>
    </citation>
    <scope>NUCLEOTIDE SEQUENCE [LARGE SCALE GENOMIC DNA]</scope>
    <source>
        <strain evidence="2 3">CCUG 48205</strain>
    </source>
</reference>
<protein>
    <submittedName>
        <fullName evidence="2">Fe-S protein</fullName>
    </submittedName>
</protein>
<accession>A0A246JK37</accession>
<dbReference type="Pfam" id="PF12512">
    <property type="entry name" value="DUF3717"/>
    <property type="match status" value="1"/>
</dbReference>
<dbReference type="EMBL" id="NIOF01000001">
    <property type="protein sequence ID" value="OWQ92945.1"/>
    <property type="molecule type" value="Genomic_DNA"/>
</dbReference>
<feature type="region of interest" description="Disordered" evidence="1">
    <location>
        <begin position="136"/>
        <end position="185"/>
    </location>
</feature>
<gene>
    <name evidence="2" type="ORF">CDN99_00050</name>
</gene>
<comment type="caution">
    <text evidence="2">The sequence shown here is derived from an EMBL/GenBank/DDBJ whole genome shotgun (WGS) entry which is preliminary data.</text>
</comment>
<dbReference type="OrthoDB" id="5296987at2"/>
<sequence length="185" mass="19616">MAGLHITDIESAINWWRRHAPGDGVELTPPLHALAEVYALMVHHHETTCDEDTMPHAARDAWLAWYDTTPDAPCIAICSTSQGDELCKGCGRSFDEVQNWPVFTPGEKRETWRRITLEGTAWRFNRYAERAIENRGTTSGASGATSGAASGMTSGAATTAPSAATPSDGVPSGAPAPAGPGKDPA</sequence>